<feature type="compositionally biased region" description="Polar residues" evidence="1">
    <location>
        <begin position="79"/>
        <end position="95"/>
    </location>
</feature>
<comment type="caution">
    <text evidence="2">The sequence shown here is derived from an EMBL/GenBank/DDBJ whole genome shotgun (WGS) entry which is preliminary data.</text>
</comment>
<feature type="region of interest" description="Disordered" evidence="1">
    <location>
        <begin position="1415"/>
        <end position="1434"/>
    </location>
</feature>
<feature type="compositionally biased region" description="Basic and acidic residues" evidence="1">
    <location>
        <begin position="754"/>
        <end position="771"/>
    </location>
</feature>
<feature type="region of interest" description="Disordered" evidence="1">
    <location>
        <begin position="398"/>
        <end position="420"/>
    </location>
</feature>
<feature type="compositionally biased region" description="Polar residues" evidence="1">
    <location>
        <begin position="1260"/>
        <end position="1271"/>
    </location>
</feature>
<feature type="compositionally biased region" description="Polar residues" evidence="1">
    <location>
        <begin position="142"/>
        <end position="153"/>
    </location>
</feature>
<feature type="compositionally biased region" description="Basic and acidic residues" evidence="1">
    <location>
        <begin position="1050"/>
        <end position="1060"/>
    </location>
</feature>
<proteinExistence type="predicted"/>
<keyword evidence="3" id="KW-1185">Reference proteome</keyword>
<accession>A0ABU6U6Z2</accession>
<feature type="region of interest" description="Disordered" evidence="1">
    <location>
        <begin position="1540"/>
        <end position="1592"/>
    </location>
</feature>
<dbReference type="EMBL" id="JASCZI010120886">
    <property type="protein sequence ID" value="MED6156946.1"/>
    <property type="molecule type" value="Genomic_DNA"/>
</dbReference>
<feature type="region of interest" description="Disordered" evidence="1">
    <location>
        <begin position="1"/>
        <end position="155"/>
    </location>
</feature>
<evidence type="ECO:0000256" key="1">
    <source>
        <dbReference type="SAM" id="MobiDB-lite"/>
    </source>
</evidence>
<feature type="compositionally biased region" description="Polar residues" evidence="1">
    <location>
        <begin position="190"/>
        <end position="212"/>
    </location>
</feature>
<feature type="compositionally biased region" description="Basic and acidic residues" evidence="1">
    <location>
        <begin position="33"/>
        <end position="50"/>
    </location>
</feature>
<feature type="region of interest" description="Disordered" evidence="1">
    <location>
        <begin position="522"/>
        <end position="544"/>
    </location>
</feature>
<gene>
    <name evidence="2" type="ORF">PIB30_118563</name>
</gene>
<feature type="compositionally biased region" description="Polar residues" evidence="1">
    <location>
        <begin position="724"/>
        <end position="733"/>
    </location>
</feature>
<feature type="region of interest" description="Disordered" evidence="1">
    <location>
        <begin position="295"/>
        <end position="315"/>
    </location>
</feature>
<feature type="region of interest" description="Disordered" evidence="1">
    <location>
        <begin position="939"/>
        <end position="1098"/>
    </location>
</feature>
<feature type="region of interest" description="Disordered" evidence="1">
    <location>
        <begin position="1124"/>
        <end position="1149"/>
    </location>
</feature>
<feature type="compositionally biased region" description="Basic and acidic residues" evidence="1">
    <location>
        <begin position="1565"/>
        <end position="1578"/>
    </location>
</feature>
<dbReference type="Proteomes" id="UP001341840">
    <property type="component" value="Unassembled WGS sequence"/>
</dbReference>
<reference evidence="2 3" key="1">
    <citation type="journal article" date="2023" name="Plants (Basel)">
        <title>Bridging the Gap: Combining Genomics and Transcriptomics Approaches to Understand Stylosanthes scabra, an Orphan Legume from the Brazilian Caatinga.</title>
        <authorList>
            <person name="Ferreira-Neto J.R.C."/>
            <person name="da Silva M.D."/>
            <person name="Binneck E."/>
            <person name="de Melo N.F."/>
            <person name="da Silva R.H."/>
            <person name="de Melo A.L.T.M."/>
            <person name="Pandolfi V."/>
            <person name="Bustamante F.O."/>
            <person name="Brasileiro-Vidal A.C."/>
            <person name="Benko-Iseppon A.M."/>
        </authorList>
    </citation>
    <scope>NUCLEOTIDE SEQUENCE [LARGE SCALE GENOMIC DNA]</scope>
    <source>
        <tissue evidence="2">Leaves</tissue>
    </source>
</reference>
<feature type="compositionally biased region" description="Polar residues" evidence="1">
    <location>
        <begin position="854"/>
        <end position="864"/>
    </location>
</feature>
<feature type="compositionally biased region" description="Basic and acidic residues" evidence="1">
    <location>
        <begin position="1084"/>
        <end position="1096"/>
    </location>
</feature>
<feature type="region of interest" description="Disordered" evidence="1">
    <location>
        <begin position="1442"/>
        <end position="1502"/>
    </location>
</feature>
<feature type="region of interest" description="Disordered" evidence="1">
    <location>
        <begin position="1176"/>
        <end position="1199"/>
    </location>
</feature>
<sequence>MHDSSSNNLSKTSVLENSRNKSLGGSTLPVTEVTRDQQLEAKTHSDEAPKADTSAVHSTNETKEGSNKAIEPMAAQAVPNASDSVYPSISGSESIQPCPPESMPVKRHGRKAQNRVEPPRRRGRKSSSASPVVSDSLAKQDPSLNHPVQNSPVESLVGKATTDVAQAQAFQILLPSGGAAHDLKRKEGAANSSQNKQQKVASSRVDSAPVSSDKVTAFGRMQNVNDVARVMKEVFSGTCLPKTKAPDSAAGEPSKTKTTVDSMDTQLNADRAGYDITNTEAECLTPGIAVNIKEKQSEGEFNNQKLEDKERSDMPTIGAVDVSNIQCKEDKADLEHDKQSEETSNLQIIEGKENSDMPTTGAVNASNTQGFADKTGFDMPSTEAACTTSDLAVNRNEIQSEETSTTPNLEGKATSDTPTTVVSTTGAECLVSDLAVNVQNLEDKTSLDVLTTVAASPDLDHEVNKDEKQVVEASIMPAAGVVVASSDQFLEDKPGMDEPTSGAVCLTSDLAVNQHEQELEEASSIQKLDVESSSDVPTTGAVSASNIQCSEEKACSEISASEDGCPTVDLAVNRKEKQPEEESSIQNLEDKISSDIPITGALCLTSIIPTDGNVQQSGPPSDQEITALNEADPNAMEIDTPICDDIKEKQDHIQQCTETYSNQSEVEALDATPLSSEVRTENLPESCKNSSPLASSGENDQPQETPSCPVIPPVSKEVPEDQITVGNNSQNASEPAIEQSALPPSEMESPDVVLTEKHSDALKDAELHDTPLVKGCSKSLSEGRMSMGDSICEPPVSVVDKSSNVDPVPEENVMSPAPICNPNVDSAEVCPMDISTSVSNQVTVVGDNEIVAKSSSQNVNTSSADEVEKIIDPSPDDPVDGSVLQQNSGSEAVANSSVDASLSVLVEEGTVSETTIVPPSSFSIEDNRVSSKTCAISSSETLEKSMEEGVIDRTDTTGEKSCRNATEVPSTVPVLLQESIESEGEIRDQGNSQVGGIPENHETGILAAPRTGSFEAQDESKGLADMGNQAEAIQSHAAETDVAFTSASGDKAECESKGLADVENQAEAIQSHAAGTDVPFTSASEDKAGGESKGLTDLENEAEAIQSHDAEMDVENRAEAIQSHAAETDVPFTSASGDKAEGESKGLDDVENVAEAIQSHDAEMDVENQAEAIQSRAAEMDVPSTSASGDKAGVESKTDMEMDVPCTFATGDKAVGESKGLAGMENQAETIGSHAAETDVPFITASGDKDEGESKGVADTESQAEAIQSNAAEMDVPLTSALGDRAEDESKGLADMENQAEAIQSHSAEMDVPLTSASGDKAEDESKGLADKENQAETIESCAAEMEMEVPCSSASGDKEEGENVTVGTNEKIQVSEDIEAVGIDETDVSNGGPAMAETASASGALLPCSSSAVDEPVVQHDTNETEADVANQDNVAIQQNALKDAEEGSSAAAADIIEESSPQKDVTDSFLSLPPETSVDGVAPPCPSVAEGEHVESLSDKEALVDSAVKLGTKESEASQDNLVLGEDALKEIEETLPSAAEDRVAVSSPEKNNLTACSEAPQESEKCENGQNRSEEEPGQSSVAEEAKKD</sequence>
<feature type="compositionally biased region" description="Basic and acidic residues" evidence="1">
    <location>
        <begin position="1492"/>
        <end position="1502"/>
    </location>
</feature>
<feature type="compositionally biased region" description="Polar residues" evidence="1">
    <location>
        <begin position="1"/>
        <end position="29"/>
    </location>
</feature>
<feature type="region of interest" description="Disordered" evidence="1">
    <location>
        <begin position="854"/>
        <end position="879"/>
    </location>
</feature>
<feature type="compositionally biased region" description="Polar residues" evidence="1">
    <location>
        <begin position="687"/>
        <end position="706"/>
    </location>
</feature>
<feature type="compositionally biased region" description="Low complexity" evidence="1">
    <location>
        <begin position="126"/>
        <end position="136"/>
    </location>
</feature>
<name>A0ABU6U6Z2_9FABA</name>
<feature type="compositionally biased region" description="Polar residues" evidence="1">
    <location>
        <begin position="523"/>
        <end position="544"/>
    </location>
</feature>
<feature type="region of interest" description="Disordered" evidence="1">
    <location>
        <begin position="181"/>
        <end position="212"/>
    </location>
</feature>
<organism evidence="2 3">
    <name type="scientific">Stylosanthes scabra</name>
    <dbReference type="NCBI Taxonomy" id="79078"/>
    <lineage>
        <taxon>Eukaryota</taxon>
        <taxon>Viridiplantae</taxon>
        <taxon>Streptophyta</taxon>
        <taxon>Embryophyta</taxon>
        <taxon>Tracheophyta</taxon>
        <taxon>Spermatophyta</taxon>
        <taxon>Magnoliopsida</taxon>
        <taxon>eudicotyledons</taxon>
        <taxon>Gunneridae</taxon>
        <taxon>Pentapetalae</taxon>
        <taxon>rosids</taxon>
        <taxon>fabids</taxon>
        <taxon>Fabales</taxon>
        <taxon>Fabaceae</taxon>
        <taxon>Papilionoideae</taxon>
        <taxon>50 kb inversion clade</taxon>
        <taxon>dalbergioids sensu lato</taxon>
        <taxon>Dalbergieae</taxon>
        <taxon>Pterocarpus clade</taxon>
        <taxon>Stylosanthes</taxon>
    </lineage>
</organism>
<feature type="region of interest" description="Disordered" evidence="1">
    <location>
        <begin position="659"/>
        <end position="819"/>
    </location>
</feature>
<feature type="region of interest" description="Disordered" evidence="1">
    <location>
        <begin position="1219"/>
        <end position="1381"/>
    </location>
</feature>
<feature type="region of interest" description="Disordered" evidence="1">
    <location>
        <begin position="611"/>
        <end position="635"/>
    </location>
</feature>
<evidence type="ECO:0008006" key="4">
    <source>
        <dbReference type="Google" id="ProtNLM"/>
    </source>
</evidence>
<feature type="compositionally biased region" description="Basic and acidic residues" evidence="1">
    <location>
        <begin position="1320"/>
        <end position="1335"/>
    </location>
</feature>
<evidence type="ECO:0000313" key="2">
    <source>
        <dbReference type="EMBL" id="MED6156946.1"/>
    </source>
</evidence>
<protein>
    <recommendedName>
        <fullName evidence="4">Chromatin structure-remodeling complex protein SYD</fullName>
    </recommendedName>
</protein>
<evidence type="ECO:0000313" key="3">
    <source>
        <dbReference type="Proteomes" id="UP001341840"/>
    </source>
</evidence>
<feature type="compositionally biased region" description="Polar residues" evidence="1">
    <location>
        <begin position="612"/>
        <end position="626"/>
    </location>
</feature>
<feature type="compositionally biased region" description="Basic and acidic residues" evidence="1">
    <location>
        <begin position="1138"/>
        <end position="1148"/>
    </location>
</feature>
<feature type="compositionally biased region" description="Basic and acidic residues" evidence="1">
    <location>
        <begin position="1284"/>
        <end position="1294"/>
    </location>
</feature>
<feature type="compositionally biased region" description="Basic and acidic residues" evidence="1">
    <location>
        <begin position="1247"/>
        <end position="1258"/>
    </location>
</feature>
<feature type="compositionally biased region" description="Basic and acidic residues" evidence="1">
    <location>
        <begin position="941"/>
        <end position="962"/>
    </location>
</feature>